<dbReference type="EMBL" id="SNYV01000011">
    <property type="protein sequence ID" value="TDQ79546.1"/>
    <property type="molecule type" value="Genomic_DNA"/>
</dbReference>
<name>A0A4R6WS89_9SPHI</name>
<sequence length="196" mass="22226">MKKYTQAEIEKIHSLQTVMIGALRTVIATSGALHYAAFEGLKPILGDLKGIDKTIPTPQIMDLKRDIEKLIENAEKLHQKIKARFVDPKSQDHFEDISYGIFLCNHALSVKPESEIYQHAFALSGNTKNYQLLTEQVSFFDRVLEKARSSNSDAIKLIQERRDILETINAEPMKVGQDGNVQIYDIAPEREEVLTD</sequence>
<gene>
    <name evidence="1" type="ORF">CLV99_0989</name>
</gene>
<organism evidence="1 2">
    <name type="scientific">Sphingobacterium yanglingense</name>
    <dbReference type="NCBI Taxonomy" id="1437280"/>
    <lineage>
        <taxon>Bacteria</taxon>
        <taxon>Pseudomonadati</taxon>
        <taxon>Bacteroidota</taxon>
        <taxon>Sphingobacteriia</taxon>
        <taxon>Sphingobacteriales</taxon>
        <taxon>Sphingobacteriaceae</taxon>
        <taxon>Sphingobacterium</taxon>
    </lineage>
</organism>
<evidence type="ECO:0000313" key="2">
    <source>
        <dbReference type="Proteomes" id="UP000295292"/>
    </source>
</evidence>
<evidence type="ECO:0000313" key="1">
    <source>
        <dbReference type="EMBL" id="TDQ79546.1"/>
    </source>
</evidence>
<proteinExistence type="predicted"/>
<reference evidence="1 2" key="1">
    <citation type="submission" date="2019-03" db="EMBL/GenBank/DDBJ databases">
        <title>Genomic Encyclopedia of Archaeal and Bacterial Type Strains, Phase II (KMG-II): from individual species to whole genera.</title>
        <authorList>
            <person name="Goeker M."/>
        </authorList>
    </citation>
    <scope>NUCLEOTIDE SEQUENCE [LARGE SCALE GENOMIC DNA]</scope>
    <source>
        <strain evidence="1 2">DSM 28353</strain>
    </source>
</reference>
<comment type="caution">
    <text evidence="1">The sequence shown here is derived from an EMBL/GenBank/DDBJ whole genome shotgun (WGS) entry which is preliminary data.</text>
</comment>
<dbReference type="AlphaFoldDB" id="A0A4R6WS89"/>
<dbReference type="Proteomes" id="UP000295292">
    <property type="component" value="Unassembled WGS sequence"/>
</dbReference>
<protein>
    <submittedName>
        <fullName evidence="1">Uncharacterized protein</fullName>
    </submittedName>
</protein>
<dbReference type="OrthoDB" id="9942786at2"/>
<accession>A0A4R6WS89</accession>
<keyword evidence="2" id="KW-1185">Reference proteome</keyword>
<dbReference type="RefSeq" id="WP_133583328.1">
    <property type="nucleotide sequence ID" value="NZ_SNYV01000011.1"/>
</dbReference>